<gene>
    <name evidence="1" type="ORF">PIB30_070600</name>
</gene>
<comment type="caution">
    <text evidence="1">The sequence shown here is derived from an EMBL/GenBank/DDBJ whole genome shotgun (WGS) entry which is preliminary data.</text>
</comment>
<protein>
    <submittedName>
        <fullName evidence="1">Uncharacterized protein</fullName>
    </submittedName>
</protein>
<proteinExistence type="predicted"/>
<reference evidence="1 2" key="1">
    <citation type="journal article" date="2023" name="Plants (Basel)">
        <title>Bridging the Gap: Combining Genomics and Transcriptomics Approaches to Understand Stylosanthes scabra, an Orphan Legume from the Brazilian Caatinga.</title>
        <authorList>
            <person name="Ferreira-Neto J.R.C."/>
            <person name="da Silva M.D."/>
            <person name="Binneck E."/>
            <person name="de Melo N.F."/>
            <person name="da Silva R.H."/>
            <person name="de Melo A.L.T.M."/>
            <person name="Pandolfi V."/>
            <person name="Bustamante F.O."/>
            <person name="Brasileiro-Vidal A.C."/>
            <person name="Benko-Iseppon A.M."/>
        </authorList>
    </citation>
    <scope>NUCLEOTIDE SEQUENCE [LARGE SCALE GENOMIC DNA]</scope>
    <source>
        <tissue evidence="1">Leaves</tissue>
    </source>
</reference>
<keyword evidence="2" id="KW-1185">Reference proteome</keyword>
<accession>A0ABU6RP06</accession>
<evidence type="ECO:0000313" key="2">
    <source>
        <dbReference type="Proteomes" id="UP001341840"/>
    </source>
</evidence>
<dbReference type="EMBL" id="JASCZI010031006">
    <property type="protein sequence ID" value="MED6125644.1"/>
    <property type="molecule type" value="Genomic_DNA"/>
</dbReference>
<evidence type="ECO:0000313" key="1">
    <source>
        <dbReference type="EMBL" id="MED6125644.1"/>
    </source>
</evidence>
<dbReference type="Proteomes" id="UP001341840">
    <property type="component" value="Unassembled WGS sequence"/>
</dbReference>
<sequence length="154" mass="16850">MKSPLRTSCHHELVLVVANFWVGSPLSLKMDGVYVVPVFPVGERLVRDEESELLYEAEKHLIPRGLRRDVLKEVSQGATKIPSMGLASFCSGSESESLFLIGDLLRLSKLAVESMIKQSKADELYRVPAVTGSNLLSPGPEALVPIITVVNHVL</sequence>
<name>A0ABU6RP06_9FABA</name>
<organism evidence="1 2">
    <name type="scientific">Stylosanthes scabra</name>
    <dbReference type="NCBI Taxonomy" id="79078"/>
    <lineage>
        <taxon>Eukaryota</taxon>
        <taxon>Viridiplantae</taxon>
        <taxon>Streptophyta</taxon>
        <taxon>Embryophyta</taxon>
        <taxon>Tracheophyta</taxon>
        <taxon>Spermatophyta</taxon>
        <taxon>Magnoliopsida</taxon>
        <taxon>eudicotyledons</taxon>
        <taxon>Gunneridae</taxon>
        <taxon>Pentapetalae</taxon>
        <taxon>rosids</taxon>
        <taxon>fabids</taxon>
        <taxon>Fabales</taxon>
        <taxon>Fabaceae</taxon>
        <taxon>Papilionoideae</taxon>
        <taxon>50 kb inversion clade</taxon>
        <taxon>dalbergioids sensu lato</taxon>
        <taxon>Dalbergieae</taxon>
        <taxon>Pterocarpus clade</taxon>
        <taxon>Stylosanthes</taxon>
    </lineage>
</organism>